<dbReference type="InterPro" id="IPR005467">
    <property type="entry name" value="His_kinase_dom"/>
</dbReference>
<proteinExistence type="predicted"/>
<dbReference type="InterPro" id="IPR013656">
    <property type="entry name" value="PAS_4"/>
</dbReference>
<accession>A0ABT6YE69</accession>
<dbReference type="SMART" id="SM00388">
    <property type="entry name" value="HisKA"/>
    <property type="match status" value="1"/>
</dbReference>
<dbReference type="Pfam" id="PF00512">
    <property type="entry name" value="HisKA"/>
    <property type="match status" value="1"/>
</dbReference>
<dbReference type="SUPFAM" id="SSF47384">
    <property type="entry name" value="Homodimeric domain of signal transducing histidine kinase"/>
    <property type="match status" value="1"/>
</dbReference>
<comment type="caution">
    <text evidence="10">The sequence shown here is derived from an EMBL/GenBank/DDBJ whole genome shotgun (WGS) entry which is preliminary data.</text>
</comment>
<dbReference type="PROSITE" id="PS50113">
    <property type="entry name" value="PAC"/>
    <property type="match status" value="1"/>
</dbReference>
<dbReference type="InterPro" id="IPR036890">
    <property type="entry name" value="HATPase_C_sf"/>
</dbReference>
<keyword evidence="4" id="KW-0808">Transferase</keyword>
<evidence type="ECO:0000256" key="5">
    <source>
        <dbReference type="ARBA" id="ARBA00022777"/>
    </source>
</evidence>
<dbReference type="InterPro" id="IPR000014">
    <property type="entry name" value="PAS"/>
</dbReference>
<dbReference type="Pfam" id="PF00989">
    <property type="entry name" value="PAS"/>
    <property type="match status" value="1"/>
</dbReference>
<dbReference type="InterPro" id="IPR035965">
    <property type="entry name" value="PAS-like_dom_sf"/>
</dbReference>
<dbReference type="InterPro" id="IPR036097">
    <property type="entry name" value="HisK_dim/P_sf"/>
</dbReference>
<dbReference type="SUPFAM" id="SSF55874">
    <property type="entry name" value="ATPase domain of HSP90 chaperone/DNA topoisomerase II/histidine kinase"/>
    <property type="match status" value="1"/>
</dbReference>
<reference evidence="10 11" key="1">
    <citation type="submission" date="2023-05" db="EMBL/GenBank/DDBJ databases">
        <title>Novel species of genus Flectobacillus isolated from stream in China.</title>
        <authorList>
            <person name="Lu H."/>
        </authorList>
    </citation>
    <scope>NUCLEOTIDE SEQUENCE [LARGE SCALE GENOMIC DNA]</scope>
    <source>
        <strain evidence="10 11">KCTC 42575</strain>
    </source>
</reference>
<evidence type="ECO:0000313" key="10">
    <source>
        <dbReference type="EMBL" id="MDI9861892.1"/>
    </source>
</evidence>
<feature type="domain" description="PAS" evidence="8">
    <location>
        <begin position="267"/>
        <end position="336"/>
    </location>
</feature>
<dbReference type="EMBL" id="JASHIF010000023">
    <property type="protein sequence ID" value="MDI9861892.1"/>
    <property type="molecule type" value="Genomic_DNA"/>
</dbReference>
<protein>
    <recommendedName>
        <fullName evidence="2">histidine kinase</fullName>
        <ecNumber evidence="2">2.7.13.3</ecNumber>
    </recommendedName>
</protein>
<dbReference type="Proteomes" id="UP001236507">
    <property type="component" value="Unassembled WGS sequence"/>
</dbReference>
<dbReference type="Pfam" id="PF02518">
    <property type="entry name" value="HATPase_c"/>
    <property type="match status" value="1"/>
</dbReference>
<evidence type="ECO:0000313" key="11">
    <source>
        <dbReference type="Proteomes" id="UP001236507"/>
    </source>
</evidence>
<dbReference type="InterPro" id="IPR003661">
    <property type="entry name" value="HisK_dim/P_dom"/>
</dbReference>
<evidence type="ECO:0000256" key="1">
    <source>
        <dbReference type="ARBA" id="ARBA00000085"/>
    </source>
</evidence>
<dbReference type="PROSITE" id="PS50109">
    <property type="entry name" value="HIS_KIN"/>
    <property type="match status" value="1"/>
</dbReference>
<dbReference type="Pfam" id="PF13188">
    <property type="entry name" value="PAS_8"/>
    <property type="match status" value="1"/>
</dbReference>
<evidence type="ECO:0000256" key="4">
    <source>
        <dbReference type="ARBA" id="ARBA00022679"/>
    </source>
</evidence>
<organism evidence="10 11">
    <name type="scientific">Flectobacillus roseus</name>
    <dbReference type="NCBI Taxonomy" id="502259"/>
    <lineage>
        <taxon>Bacteria</taxon>
        <taxon>Pseudomonadati</taxon>
        <taxon>Bacteroidota</taxon>
        <taxon>Cytophagia</taxon>
        <taxon>Cytophagales</taxon>
        <taxon>Flectobacillaceae</taxon>
        <taxon>Flectobacillus</taxon>
    </lineage>
</organism>
<feature type="domain" description="PAC" evidence="9">
    <location>
        <begin position="212"/>
        <end position="266"/>
    </location>
</feature>
<dbReference type="SMART" id="SM00387">
    <property type="entry name" value="HATPase_c"/>
    <property type="match status" value="1"/>
</dbReference>
<dbReference type="GO" id="GO:0016301">
    <property type="term" value="F:kinase activity"/>
    <property type="evidence" value="ECO:0007669"/>
    <property type="project" value="UniProtKB-KW"/>
</dbReference>
<gene>
    <name evidence="10" type="ORF">QM524_21905</name>
</gene>
<dbReference type="Gene3D" id="3.30.450.20">
    <property type="entry name" value="PAS domain"/>
    <property type="match status" value="3"/>
</dbReference>
<comment type="catalytic activity">
    <reaction evidence="1">
        <text>ATP + protein L-histidine = ADP + protein N-phospho-L-histidine.</text>
        <dbReference type="EC" id="2.7.13.3"/>
    </reaction>
</comment>
<dbReference type="Gene3D" id="1.10.287.130">
    <property type="match status" value="1"/>
</dbReference>
<dbReference type="InterPro" id="IPR013767">
    <property type="entry name" value="PAS_fold"/>
</dbReference>
<evidence type="ECO:0000259" key="7">
    <source>
        <dbReference type="PROSITE" id="PS50109"/>
    </source>
</evidence>
<dbReference type="RefSeq" id="WP_283346231.1">
    <property type="nucleotide sequence ID" value="NZ_JASHIF010000023.1"/>
</dbReference>
<feature type="domain" description="Histidine kinase" evidence="7">
    <location>
        <begin position="411"/>
        <end position="629"/>
    </location>
</feature>
<dbReference type="InterPro" id="IPR004358">
    <property type="entry name" value="Sig_transdc_His_kin-like_C"/>
</dbReference>
<dbReference type="CDD" id="cd00130">
    <property type="entry name" value="PAS"/>
    <property type="match status" value="1"/>
</dbReference>
<name>A0ABT6YE69_9BACT</name>
<dbReference type="NCBIfam" id="TIGR00229">
    <property type="entry name" value="sensory_box"/>
    <property type="match status" value="1"/>
</dbReference>
<dbReference type="Pfam" id="PF08448">
    <property type="entry name" value="PAS_4"/>
    <property type="match status" value="1"/>
</dbReference>
<evidence type="ECO:0000259" key="9">
    <source>
        <dbReference type="PROSITE" id="PS50113"/>
    </source>
</evidence>
<dbReference type="CDD" id="cd00082">
    <property type="entry name" value="HisKA"/>
    <property type="match status" value="1"/>
</dbReference>
<dbReference type="InterPro" id="IPR000700">
    <property type="entry name" value="PAS-assoc_C"/>
</dbReference>
<evidence type="ECO:0000259" key="8">
    <source>
        <dbReference type="PROSITE" id="PS50112"/>
    </source>
</evidence>
<dbReference type="SUPFAM" id="SSF55785">
    <property type="entry name" value="PYP-like sensor domain (PAS domain)"/>
    <property type="match status" value="3"/>
</dbReference>
<evidence type="ECO:0000256" key="3">
    <source>
        <dbReference type="ARBA" id="ARBA00022553"/>
    </source>
</evidence>
<dbReference type="InterPro" id="IPR003594">
    <property type="entry name" value="HATPase_dom"/>
</dbReference>
<dbReference type="PANTHER" id="PTHR43711">
    <property type="entry name" value="TWO-COMPONENT HISTIDINE KINASE"/>
    <property type="match status" value="1"/>
</dbReference>
<dbReference type="SMART" id="SM00091">
    <property type="entry name" value="PAS"/>
    <property type="match status" value="2"/>
</dbReference>
<keyword evidence="5 10" id="KW-0418">Kinase</keyword>
<evidence type="ECO:0000256" key="6">
    <source>
        <dbReference type="ARBA" id="ARBA00023012"/>
    </source>
</evidence>
<dbReference type="PRINTS" id="PR00344">
    <property type="entry name" value="BCTRLSENSOR"/>
</dbReference>
<dbReference type="CDD" id="cd00075">
    <property type="entry name" value="HATPase"/>
    <property type="match status" value="1"/>
</dbReference>
<keyword evidence="6" id="KW-0902">Two-component regulatory system</keyword>
<dbReference type="PROSITE" id="PS50112">
    <property type="entry name" value="PAS"/>
    <property type="match status" value="1"/>
</dbReference>
<dbReference type="PANTHER" id="PTHR43711:SF26">
    <property type="entry name" value="SENSOR HISTIDINE KINASE RCSC"/>
    <property type="match status" value="1"/>
</dbReference>
<dbReference type="InterPro" id="IPR050736">
    <property type="entry name" value="Sensor_HK_Regulatory"/>
</dbReference>
<dbReference type="Gene3D" id="3.30.565.10">
    <property type="entry name" value="Histidine kinase-like ATPase, C-terminal domain"/>
    <property type="match status" value="1"/>
</dbReference>
<evidence type="ECO:0000256" key="2">
    <source>
        <dbReference type="ARBA" id="ARBA00012438"/>
    </source>
</evidence>
<keyword evidence="11" id="KW-1185">Reference proteome</keyword>
<dbReference type="EC" id="2.7.13.3" evidence="2"/>
<keyword evidence="3" id="KW-0597">Phosphoprotein</keyword>
<sequence length="630" mass="72945">MILNEDKLYSQLNFVLNKIPFAVLMENYERRLQFVNQNFCQLFKIPVPPEQLIGFDCKIAATQSASMFRNPTQFLVRIEEILSAEEFVSHEIVELADGRSFLRDYLPIINEGIHNGHVWIYYDYTEARTMEYHILHLKKFYEQILNHIPADIAVFNKKHQYVFVNQTAVQDNNLREWLMNKDDYEFAKARGRDIAFADIRREAFTQAVSTKQVYEFLEEGINREGQHKFNLRRFQPIFQDNGELEFVVGYGIDVTSLKKTEEYARQKDIIFAKVADLLDVVVIVIDDNFQVVFANAAYESFFGIPASQIIGKEIDAIAIEDTSIIRKDIALYQQTNYAHHTAKVYQVKDKYGMTKYFSYSFTPYVQEKAGNINYAVFLSDVSDQYYAVAELQKIIDKERRLNELKSGFVNIVSHEMRTPMSVIQSSAEILEMLNDADKVTKPQLQLYLSRIINEVRGMESLMKELLLVSKIEGGKMEFKPSPQNMNEFIEQIITANFAPYEDGRQINVLFKGQAYPVCFDRLMMTHILKNLIENAFKYSNNKASPIIRISYQKSKVCILIKDFGIGIPEKDFPNLFKAFTRASNVEGIKGTGLGLLVVKYFVDFHKATIHFRSKQNQGTSVLLELKNHDT</sequence>